<gene>
    <name evidence="2" type="ORF">ONZ51_g7478</name>
</gene>
<feature type="region of interest" description="Disordered" evidence="1">
    <location>
        <begin position="627"/>
        <end position="651"/>
    </location>
</feature>
<feature type="region of interest" description="Disordered" evidence="1">
    <location>
        <begin position="282"/>
        <end position="301"/>
    </location>
</feature>
<comment type="caution">
    <text evidence="2">The sequence shown here is derived from an EMBL/GenBank/DDBJ whole genome shotgun (WGS) entry which is preliminary data.</text>
</comment>
<keyword evidence="3" id="KW-1185">Reference proteome</keyword>
<feature type="region of interest" description="Disordered" evidence="1">
    <location>
        <begin position="102"/>
        <end position="170"/>
    </location>
</feature>
<proteinExistence type="predicted"/>
<feature type="compositionally biased region" description="Polar residues" evidence="1">
    <location>
        <begin position="627"/>
        <end position="637"/>
    </location>
</feature>
<reference evidence="2" key="1">
    <citation type="submission" date="2022-11" db="EMBL/GenBank/DDBJ databases">
        <title>Genome Sequence of Cubamyces cubensis.</title>
        <authorList>
            <person name="Buettner E."/>
        </authorList>
    </citation>
    <scope>NUCLEOTIDE SEQUENCE</scope>
    <source>
        <strain evidence="2">MPL-01</strain>
    </source>
</reference>
<organism evidence="2 3">
    <name type="scientific">Trametes cubensis</name>
    <dbReference type="NCBI Taxonomy" id="1111947"/>
    <lineage>
        <taxon>Eukaryota</taxon>
        <taxon>Fungi</taxon>
        <taxon>Dikarya</taxon>
        <taxon>Basidiomycota</taxon>
        <taxon>Agaricomycotina</taxon>
        <taxon>Agaricomycetes</taxon>
        <taxon>Polyporales</taxon>
        <taxon>Polyporaceae</taxon>
        <taxon>Trametes</taxon>
    </lineage>
</organism>
<evidence type="ECO:0000313" key="2">
    <source>
        <dbReference type="EMBL" id="KAJ8474049.1"/>
    </source>
</evidence>
<dbReference type="EMBL" id="JAPEVG010000201">
    <property type="protein sequence ID" value="KAJ8474049.1"/>
    <property type="molecule type" value="Genomic_DNA"/>
</dbReference>
<sequence length="651" mass="72728">MARPPRTPRPRGYRKYSKRLRELCWTDANHRRPYDSLSLSHTPCPQCGCVGRYKQSITFKEGHSGEWHRICLNCGSVHYPLQPEVPEWIREEIRSQQHIDDMSARATQSTGGGRRRLWRPTFPNGTPCTPRFGSCPPFPSRSLAMRTPRTPRSHGNEIRRMPSQGPATPGPSNLRIILDSPDPHDLCAFDEQIARRLQRRLDEEGKHNRAMQRAENINDVGPLFGPLLEDVQPSQTAPASPVIPLRQPLQDIQLAQTASIFPARPPRRLAPFLMDVDVDNSAGQSADLQPTPPPPPCTQPRCPAPTRRVLVSEPLEIISISSDSESNTPTCALPPLHSRSLWLRKQRDLDVISISSDTDLEEDNPPAREIVVVSSDGPSTPVVNRSQAATCRDDSRILTNVLHTLFQEDPERTALIDAPFQGMPADGYDMYQPDVVYPWEISSSDLDFDIPADHSTSTGTEHVAANTAARSVDVGPNIHDAVHGHEVTHEPTVGTHSTSMARGVTWYLNIVIWHKVRHHTAATDRNSPDEHVQNDILPATKSIRMDHEGIVFLKDIAVVRRVFVEASVKYFHLWSFMTTSWQSHSLGDAIYVSTERQHHTLLLRVASAQRCPLFEVKLLNASSECSSYGPPIQTSAPAISEKAKGKRRADD</sequence>
<evidence type="ECO:0000256" key="1">
    <source>
        <dbReference type="SAM" id="MobiDB-lite"/>
    </source>
</evidence>
<protein>
    <submittedName>
        <fullName evidence="2">Uncharacterized protein</fullName>
    </submittedName>
</protein>
<accession>A0AAD7TQ19</accession>
<name>A0AAD7TQ19_9APHY</name>
<evidence type="ECO:0000313" key="3">
    <source>
        <dbReference type="Proteomes" id="UP001215151"/>
    </source>
</evidence>
<dbReference type="Proteomes" id="UP001215151">
    <property type="component" value="Unassembled WGS sequence"/>
</dbReference>
<dbReference type="AlphaFoldDB" id="A0AAD7TQ19"/>